<keyword evidence="3" id="KW-0408">Iron</keyword>
<dbReference type="InterPro" id="IPR036010">
    <property type="entry name" value="2Fe-2S_ferredoxin-like_sf"/>
</dbReference>
<dbReference type="PROSITE" id="PS51085">
    <property type="entry name" value="2FE2S_FER_2"/>
    <property type="match status" value="1"/>
</dbReference>
<keyword evidence="2" id="KW-0479">Metal-binding</keyword>
<dbReference type="PANTHER" id="PTHR44379">
    <property type="entry name" value="OXIDOREDUCTASE WITH IRON-SULFUR SUBUNIT"/>
    <property type="match status" value="1"/>
</dbReference>
<dbReference type="SUPFAM" id="SSF47741">
    <property type="entry name" value="CO dehydrogenase ISP C-domain like"/>
    <property type="match status" value="1"/>
</dbReference>
<gene>
    <name evidence="6" type="ORF">GPZ80_29125</name>
</gene>
<evidence type="ECO:0000256" key="3">
    <source>
        <dbReference type="ARBA" id="ARBA00023004"/>
    </source>
</evidence>
<keyword evidence="1" id="KW-0001">2Fe-2S</keyword>
<feature type="domain" description="2Fe-2S ferredoxin-type" evidence="5">
    <location>
        <begin position="2"/>
        <end position="78"/>
    </location>
</feature>
<accession>A0ABR7LET1</accession>
<dbReference type="Gene3D" id="1.10.150.120">
    <property type="entry name" value="[2Fe-2S]-binding domain"/>
    <property type="match status" value="1"/>
</dbReference>
<protein>
    <submittedName>
        <fullName evidence="6">(2Fe-2S)-binding protein</fullName>
    </submittedName>
</protein>
<dbReference type="InterPro" id="IPR051452">
    <property type="entry name" value="Diverse_Oxidoreductases"/>
</dbReference>
<dbReference type="Gene3D" id="3.10.20.30">
    <property type="match status" value="1"/>
</dbReference>
<organism evidence="6 7">
    <name type="scientific">Actinokineospora xionganensis</name>
    <dbReference type="NCBI Taxonomy" id="2684470"/>
    <lineage>
        <taxon>Bacteria</taxon>
        <taxon>Bacillati</taxon>
        <taxon>Actinomycetota</taxon>
        <taxon>Actinomycetes</taxon>
        <taxon>Pseudonocardiales</taxon>
        <taxon>Pseudonocardiaceae</taxon>
        <taxon>Actinokineospora</taxon>
    </lineage>
</organism>
<dbReference type="InterPro" id="IPR002888">
    <property type="entry name" value="2Fe-2S-bd"/>
</dbReference>
<keyword evidence="4" id="KW-0411">Iron-sulfur</keyword>
<dbReference type="InterPro" id="IPR036884">
    <property type="entry name" value="2Fe-2S-bd_dom_sf"/>
</dbReference>
<keyword evidence="7" id="KW-1185">Reference proteome</keyword>
<comment type="caution">
    <text evidence="6">The sequence shown here is derived from an EMBL/GenBank/DDBJ whole genome shotgun (WGS) entry which is preliminary data.</text>
</comment>
<evidence type="ECO:0000259" key="5">
    <source>
        <dbReference type="PROSITE" id="PS51085"/>
    </source>
</evidence>
<evidence type="ECO:0000256" key="4">
    <source>
        <dbReference type="ARBA" id="ARBA00023014"/>
    </source>
</evidence>
<evidence type="ECO:0000256" key="1">
    <source>
        <dbReference type="ARBA" id="ARBA00022714"/>
    </source>
</evidence>
<dbReference type="InterPro" id="IPR012675">
    <property type="entry name" value="Beta-grasp_dom_sf"/>
</dbReference>
<dbReference type="InterPro" id="IPR001041">
    <property type="entry name" value="2Fe-2S_ferredoxin-type"/>
</dbReference>
<dbReference type="SUPFAM" id="SSF54292">
    <property type="entry name" value="2Fe-2S ferredoxin-like"/>
    <property type="match status" value="1"/>
</dbReference>
<evidence type="ECO:0000313" key="7">
    <source>
        <dbReference type="Proteomes" id="UP000734823"/>
    </source>
</evidence>
<dbReference type="CDD" id="cd00207">
    <property type="entry name" value="fer2"/>
    <property type="match status" value="1"/>
</dbReference>
<dbReference type="Pfam" id="PF00111">
    <property type="entry name" value="Fer2"/>
    <property type="match status" value="1"/>
</dbReference>
<proteinExistence type="predicted"/>
<evidence type="ECO:0000256" key="2">
    <source>
        <dbReference type="ARBA" id="ARBA00022723"/>
    </source>
</evidence>
<dbReference type="Proteomes" id="UP000734823">
    <property type="component" value="Unassembled WGS sequence"/>
</dbReference>
<reference evidence="6 7" key="1">
    <citation type="submission" date="2020-06" db="EMBL/GenBank/DDBJ databases">
        <title>Actinokineospora xiongansis sp. nov., isolated from soil of Baiyangdian.</title>
        <authorList>
            <person name="Zhang X."/>
        </authorList>
    </citation>
    <scope>NUCLEOTIDE SEQUENCE [LARGE SCALE GENOMIC DNA]</scope>
    <source>
        <strain evidence="6 7">HBU206404</strain>
    </source>
</reference>
<dbReference type="PANTHER" id="PTHR44379:SF2">
    <property type="entry name" value="BLR6218 PROTEIN"/>
    <property type="match status" value="1"/>
</dbReference>
<dbReference type="RefSeq" id="WP_187224308.1">
    <property type="nucleotide sequence ID" value="NZ_JABVED010000026.1"/>
</dbReference>
<dbReference type="Pfam" id="PF01799">
    <property type="entry name" value="Fer2_2"/>
    <property type="match status" value="1"/>
</dbReference>
<sequence>MPNYTFSVNGKTVTVDAPADLPLLWALRDKLGVKGPKYGCGINVCKACTSHINGKAVNPCVVPVADAQGKEVTTIEGLADGDILHPVQQAWLEQDVAQCGYCQPGQIMAAVALLKRTKKPTDADIDAIENVCRCGTYFRVRKAIKRAAELMGG</sequence>
<evidence type="ECO:0000313" key="6">
    <source>
        <dbReference type="EMBL" id="MBC6451229.1"/>
    </source>
</evidence>
<name>A0ABR7LET1_9PSEU</name>
<dbReference type="EMBL" id="JABVED010000026">
    <property type="protein sequence ID" value="MBC6451229.1"/>
    <property type="molecule type" value="Genomic_DNA"/>
</dbReference>